<reference evidence="4 5" key="1">
    <citation type="submission" date="2018-11" db="EMBL/GenBank/DDBJ databases">
        <title>Genome sequence of Saitozyma podzolica DSM 27192.</title>
        <authorList>
            <person name="Aliyu H."/>
            <person name="Gorte O."/>
            <person name="Ochsenreither K."/>
        </authorList>
    </citation>
    <scope>NUCLEOTIDE SEQUENCE [LARGE SCALE GENOMIC DNA]</scope>
    <source>
        <strain evidence="4 5">DSM 27192</strain>
    </source>
</reference>
<dbReference type="SUPFAM" id="SSF54211">
    <property type="entry name" value="Ribosomal protein S5 domain 2-like"/>
    <property type="match status" value="1"/>
</dbReference>
<dbReference type="GO" id="GO:0006446">
    <property type="term" value="P:regulation of translational initiation"/>
    <property type="evidence" value="ECO:0007669"/>
    <property type="project" value="TreeGrafter"/>
</dbReference>
<dbReference type="InterPro" id="IPR036956">
    <property type="entry name" value="Impact_N_sf"/>
</dbReference>
<dbReference type="Pfam" id="PF01205">
    <property type="entry name" value="Impact_N"/>
    <property type="match status" value="1"/>
</dbReference>
<comment type="similarity">
    <text evidence="1">Belongs to the IMPACT family.</text>
</comment>
<sequence>MTLDFASTTNVYYIAIRSIMGRGLLVQLNQEDGKRRRSLSPVQQIQGDDPASTLHDSTSTFLSFSLSFLPPVHITSETSLAKEIRRIIRELNVPGLLLEAYNDDGEKFGGERVLRALRDERAVDVLTVCCRWYGGDLIGPIRFQHIGLTASTSIKALLKLVSLRDLRTTLEALDEEIASLRATVSSSDPSQSAGDRGVNGKSAPSSGTKVVKYDDIDDVVRLERLVKAKEKTKASLEGRAAWAGMEAAKAA</sequence>
<name>A0A427YSF5_9TREE</name>
<keyword evidence="5" id="KW-1185">Reference proteome</keyword>
<dbReference type="Gene3D" id="3.30.230.30">
    <property type="entry name" value="Impact, N-terminal domain"/>
    <property type="match status" value="1"/>
</dbReference>
<evidence type="ECO:0000256" key="2">
    <source>
        <dbReference type="SAM" id="MobiDB-lite"/>
    </source>
</evidence>
<evidence type="ECO:0000259" key="3">
    <source>
        <dbReference type="Pfam" id="PF01205"/>
    </source>
</evidence>
<dbReference type="STRING" id="1890683.A0A427YSF5"/>
<evidence type="ECO:0000313" key="4">
    <source>
        <dbReference type="EMBL" id="RSH94017.1"/>
    </source>
</evidence>
<dbReference type="OrthoDB" id="69641at2759"/>
<feature type="compositionally biased region" description="Polar residues" evidence="2">
    <location>
        <begin position="184"/>
        <end position="193"/>
    </location>
</feature>
<dbReference type="PANTHER" id="PTHR16301">
    <property type="entry name" value="IMPACT-RELATED"/>
    <property type="match status" value="1"/>
</dbReference>
<dbReference type="AlphaFoldDB" id="A0A427YSF5"/>
<dbReference type="InterPro" id="IPR001498">
    <property type="entry name" value="Impact_N"/>
</dbReference>
<protein>
    <recommendedName>
        <fullName evidence="3">Impact N-terminal domain-containing protein</fullName>
    </recommendedName>
</protein>
<feature type="region of interest" description="Disordered" evidence="2">
    <location>
        <begin position="184"/>
        <end position="209"/>
    </location>
</feature>
<feature type="domain" description="Impact N-terminal" evidence="3">
    <location>
        <begin position="99"/>
        <end position="152"/>
    </location>
</feature>
<accession>A0A427YSF5</accession>
<organism evidence="4 5">
    <name type="scientific">Saitozyma podzolica</name>
    <dbReference type="NCBI Taxonomy" id="1890683"/>
    <lineage>
        <taxon>Eukaryota</taxon>
        <taxon>Fungi</taxon>
        <taxon>Dikarya</taxon>
        <taxon>Basidiomycota</taxon>
        <taxon>Agaricomycotina</taxon>
        <taxon>Tremellomycetes</taxon>
        <taxon>Tremellales</taxon>
        <taxon>Trimorphomycetaceae</taxon>
        <taxon>Saitozyma</taxon>
    </lineage>
</organism>
<dbReference type="EMBL" id="RSCD01000003">
    <property type="protein sequence ID" value="RSH94017.1"/>
    <property type="molecule type" value="Genomic_DNA"/>
</dbReference>
<gene>
    <name evidence="4" type="ORF">EHS25_006670</name>
</gene>
<dbReference type="InterPro" id="IPR023582">
    <property type="entry name" value="Impact"/>
</dbReference>
<dbReference type="InterPro" id="IPR020568">
    <property type="entry name" value="Ribosomal_Su5_D2-typ_SF"/>
</dbReference>
<dbReference type="GO" id="GO:0005737">
    <property type="term" value="C:cytoplasm"/>
    <property type="evidence" value="ECO:0007669"/>
    <property type="project" value="TreeGrafter"/>
</dbReference>
<comment type="caution">
    <text evidence="4">The sequence shown here is derived from an EMBL/GenBank/DDBJ whole genome shotgun (WGS) entry which is preliminary data.</text>
</comment>
<evidence type="ECO:0000313" key="5">
    <source>
        <dbReference type="Proteomes" id="UP000279259"/>
    </source>
</evidence>
<dbReference type="GO" id="GO:0140469">
    <property type="term" value="P:GCN2-mediated signaling"/>
    <property type="evidence" value="ECO:0007669"/>
    <property type="project" value="TreeGrafter"/>
</dbReference>
<proteinExistence type="inferred from homology"/>
<evidence type="ECO:0000256" key="1">
    <source>
        <dbReference type="ARBA" id="ARBA00007665"/>
    </source>
</evidence>
<dbReference type="PANTHER" id="PTHR16301:SF25">
    <property type="entry name" value="PROTEIN IMPACT"/>
    <property type="match status" value="1"/>
</dbReference>
<dbReference type="Proteomes" id="UP000279259">
    <property type="component" value="Unassembled WGS sequence"/>
</dbReference>